<accession>A0AAU7AX52</accession>
<dbReference type="AlphaFoldDB" id="A0AAU7AX52"/>
<dbReference type="InterPro" id="IPR021522">
    <property type="entry name" value="MctB"/>
</dbReference>
<proteinExistence type="predicted"/>
<evidence type="ECO:0000313" key="2">
    <source>
        <dbReference type="EMBL" id="XAY06190.1"/>
    </source>
</evidence>
<dbReference type="GO" id="GO:0016020">
    <property type="term" value="C:membrane"/>
    <property type="evidence" value="ECO:0007669"/>
    <property type="project" value="InterPro"/>
</dbReference>
<dbReference type="GO" id="GO:0055070">
    <property type="term" value="P:copper ion homeostasis"/>
    <property type="evidence" value="ECO:0007669"/>
    <property type="project" value="InterPro"/>
</dbReference>
<organism evidence="2">
    <name type="scientific">Paraconexibacter sp. AEG42_29</name>
    <dbReference type="NCBI Taxonomy" id="2997339"/>
    <lineage>
        <taxon>Bacteria</taxon>
        <taxon>Bacillati</taxon>
        <taxon>Actinomycetota</taxon>
        <taxon>Thermoleophilia</taxon>
        <taxon>Solirubrobacterales</taxon>
        <taxon>Paraconexibacteraceae</taxon>
        <taxon>Paraconexibacter</taxon>
    </lineage>
</organism>
<dbReference type="KEGG" id="parq:DSM112329_03054"/>
<protein>
    <recommendedName>
        <fullName evidence="3">Copper transporter</fullName>
    </recommendedName>
</protein>
<evidence type="ECO:0008006" key="3">
    <source>
        <dbReference type="Google" id="ProtNLM"/>
    </source>
</evidence>
<sequence length="297" mass="32152">MFDFRYHALSLTAVFIALAVGLLLGVAIGDSGLVSSADRKLRESLRSDVNEAGRQLKSAQGDVAEANRFQREVYPLLVAGQLDDRSIGLVFLGNPGKDLTDDVQDALRDTGAELRSVAATGNPTNLAEAGRIAVGTRYADLATSPEPDLDLVQDFGFRIGAQYVNPGKLLTMERSTIFETFNPGNAELQPLDAVVVVYDPDELEKGYARNARDRFDRGFVDGLRESRIPVVGIERSSTEPSRIGWYKDRDISSVDDVEETSGRASLVFTLQGSKQGAFGRKDSADGLLPDIVGAKQP</sequence>
<gene>
    <name evidence="2" type="ORF">DSM112329_03054</name>
</gene>
<dbReference type="Pfam" id="PF11382">
    <property type="entry name" value="MctB"/>
    <property type="match status" value="1"/>
</dbReference>
<dbReference type="RefSeq" id="WP_354697427.1">
    <property type="nucleotide sequence ID" value="NZ_CP114014.1"/>
</dbReference>
<reference evidence="2" key="1">
    <citation type="submission" date="2022-12" db="EMBL/GenBank/DDBJ databases">
        <title>Paraconexibacter alkalitolerans sp. nov. and Baekduia alba sp. nov., isolated from soil and emended description of the genera Paraconexibacter (Chun et al., 2020) and Baekduia (An et al., 2020).</title>
        <authorList>
            <person name="Vieira S."/>
            <person name="Huber K.J."/>
            <person name="Geppert A."/>
            <person name="Wolf J."/>
            <person name="Neumann-Schaal M."/>
            <person name="Muesken M."/>
            <person name="Overmann J."/>
        </authorList>
    </citation>
    <scope>NUCLEOTIDE SEQUENCE</scope>
    <source>
        <strain evidence="2">AEG42_29</strain>
    </source>
</reference>
<feature type="region of interest" description="Disordered" evidence="1">
    <location>
        <begin position="276"/>
        <end position="297"/>
    </location>
</feature>
<name>A0AAU7AX52_9ACTN</name>
<dbReference type="EMBL" id="CP114014">
    <property type="protein sequence ID" value="XAY06190.1"/>
    <property type="molecule type" value="Genomic_DNA"/>
</dbReference>
<evidence type="ECO:0000256" key="1">
    <source>
        <dbReference type="SAM" id="MobiDB-lite"/>
    </source>
</evidence>